<dbReference type="Proteomes" id="UP000031890">
    <property type="component" value="Chromosome"/>
</dbReference>
<dbReference type="OrthoDB" id="3508128at2"/>
<dbReference type="AlphaFoldDB" id="A0A0B6EX78"/>
<evidence type="ECO:0000313" key="3">
    <source>
        <dbReference type="EMBL" id="AJI79423.1"/>
    </source>
</evidence>
<dbReference type="KEGG" id="csx:CSING_09525"/>
<feature type="domain" description="DUF2786" evidence="2">
    <location>
        <begin position="112"/>
        <end position="149"/>
    </location>
</feature>
<name>A0A0B6EX78_9CORY</name>
<sequence length="357" mass="39955">MNSYHSALSDRGIDLVIVAAQQGWSPADLLHVLGKYCYPIVYRAAGRVPAQITSTVLRKEWLTLEPPTSMSMTTTELEQFITEIMRLPRLRDVDALIDESSAQQPRRTKEAKVRTRITNLLKKAESTPYEEEASALIAKAQSLQQRHRMEEIDSNDAAEFVSRRVRISAPYINHKSTLLSVIADRNGCSALQIHPKGIITIFGTEGDLRHVLDLFRSLQRQCDWHMRHGEHAENAQKLGNLASYRRSFILSYASRIGELLDEANKTFAPHEPRETDLKDSAHQDDPHALALTNRAFNALDQRQLDAEAARDRHFPNARTISLAMGSRAGMSAGASAAEKSHLNGDSSGVDGRRQLTR</sequence>
<gene>
    <name evidence="3" type="ORF">CSING_09525</name>
</gene>
<protein>
    <recommendedName>
        <fullName evidence="2">DUF2786 domain-containing protein</fullName>
    </recommendedName>
</protein>
<proteinExistence type="predicted"/>
<evidence type="ECO:0000313" key="4">
    <source>
        <dbReference type="Proteomes" id="UP000031890"/>
    </source>
</evidence>
<dbReference type="STRING" id="161899.CSING_09525"/>
<organism evidence="3 4">
    <name type="scientific">Corynebacterium singulare</name>
    <dbReference type="NCBI Taxonomy" id="161899"/>
    <lineage>
        <taxon>Bacteria</taxon>
        <taxon>Bacillati</taxon>
        <taxon>Actinomycetota</taxon>
        <taxon>Actinomycetes</taxon>
        <taxon>Mycobacteriales</taxon>
        <taxon>Corynebacteriaceae</taxon>
        <taxon>Corynebacterium</taxon>
    </lineage>
</organism>
<evidence type="ECO:0000256" key="1">
    <source>
        <dbReference type="SAM" id="MobiDB-lite"/>
    </source>
</evidence>
<dbReference type="Pfam" id="PF10979">
    <property type="entry name" value="DUF2786"/>
    <property type="match status" value="1"/>
</dbReference>
<accession>A0A0B6EX78</accession>
<dbReference type="InterPro" id="IPR024498">
    <property type="entry name" value="DUF2786"/>
</dbReference>
<dbReference type="HOGENOM" id="CLU_042647_0_0_11"/>
<evidence type="ECO:0000259" key="2">
    <source>
        <dbReference type="Pfam" id="PF10979"/>
    </source>
</evidence>
<reference evidence="3 4" key="1">
    <citation type="journal article" date="2015" name="Genome Announc.">
        <title>Complete Genome Sequence and Annotation of Corynebacterium singulare DSM 44357, Isolated from a Human Semen Specimen.</title>
        <authorList>
            <person name="Merten M."/>
            <person name="Brinkrolf K."/>
            <person name="Albersmeier A."/>
            <person name="Kutter Y."/>
            <person name="Ruckert C."/>
            <person name="Tauch A."/>
        </authorList>
    </citation>
    <scope>NUCLEOTIDE SEQUENCE [LARGE SCALE GENOMIC DNA]</scope>
    <source>
        <strain evidence="3">IBS B52218</strain>
    </source>
</reference>
<feature type="region of interest" description="Disordered" evidence="1">
    <location>
        <begin position="331"/>
        <end position="357"/>
    </location>
</feature>
<dbReference type="EMBL" id="CP010827">
    <property type="protein sequence ID" value="AJI79423.1"/>
    <property type="molecule type" value="Genomic_DNA"/>
</dbReference>